<accession>A0A699WMP1</accession>
<sequence>SHVERQAAAQQRAPATHLVAGAAFGLQVEVDAAVGRPQLGLRGRRITGAHAGIGRDSGRDFLEQGHAGQHFGPEILSYFVAIGSGGSARYAGDVVAQPVVAGPGREQKARRQLVVGLGKAEAGASG</sequence>
<evidence type="ECO:0000313" key="1">
    <source>
        <dbReference type="EMBL" id="GFD48992.1"/>
    </source>
</evidence>
<reference evidence="1" key="1">
    <citation type="journal article" date="2019" name="Sci. Rep.">
        <title>Draft genome of Tanacetum cinerariifolium, the natural source of mosquito coil.</title>
        <authorList>
            <person name="Yamashiro T."/>
            <person name="Shiraishi A."/>
            <person name="Satake H."/>
            <person name="Nakayama K."/>
        </authorList>
    </citation>
    <scope>NUCLEOTIDE SEQUENCE</scope>
</reference>
<organism evidence="1">
    <name type="scientific">Tanacetum cinerariifolium</name>
    <name type="common">Dalmatian daisy</name>
    <name type="synonym">Chrysanthemum cinerariifolium</name>
    <dbReference type="NCBI Taxonomy" id="118510"/>
    <lineage>
        <taxon>Eukaryota</taxon>
        <taxon>Viridiplantae</taxon>
        <taxon>Streptophyta</taxon>
        <taxon>Embryophyta</taxon>
        <taxon>Tracheophyta</taxon>
        <taxon>Spermatophyta</taxon>
        <taxon>Magnoliopsida</taxon>
        <taxon>eudicotyledons</taxon>
        <taxon>Gunneridae</taxon>
        <taxon>Pentapetalae</taxon>
        <taxon>asterids</taxon>
        <taxon>campanulids</taxon>
        <taxon>Asterales</taxon>
        <taxon>Asteraceae</taxon>
        <taxon>Asteroideae</taxon>
        <taxon>Anthemideae</taxon>
        <taxon>Anthemidinae</taxon>
        <taxon>Tanacetum</taxon>
    </lineage>
</organism>
<feature type="non-terminal residue" evidence="1">
    <location>
        <position position="1"/>
    </location>
</feature>
<feature type="non-terminal residue" evidence="1">
    <location>
        <position position="126"/>
    </location>
</feature>
<gene>
    <name evidence="1" type="ORF">Tci_920961</name>
</gene>
<comment type="caution">
    <text evidence="1">The sequence shown here is derived from an EMBL/GenBank/DDBJ whole genome shotgun (WGS) entry which is preliminary data.</text>
</comment>
<dbReference type="AlphaFoldDB" id="A0A699WMP1"/>
<name>A0A699WMP1_TANCI</name>
<protein>
    <submittedName>
        <fullName evidence="1">Uncharacterized protein</fullName>
    </submittedName>
</protein>
<dbReference type="EMBL" id="BKCJ011733800">
    <property type="protein sequence ID" value="GFD48992.1"/>
    <property type="molecule type" value="Genomic_DNA"/>
</dbReference>
<proteinExistence type="predicted"/>